<dbReference type="InterPro" id="IPR000847">
    <property type="entry name" value="LysR_HTH_N"/>
</dbReference>
<dbReference type="Pfam" id="PF03466">
    <property type="entry name" value="LysR_substrate"/>
    <property type="match status" value="1"/>
</dbReference>
<evidence type="ECO:0000313" key="6">
    <source>
        <dbReference type="EMBL" id="HIS46266.1"/>
    </source>
</evidence>
<evidence type="ECO:0000259" key="5">
    <source>
        <dbReference type="PROSITE" id="PS50931"/>
    </source>
</evidence>
<evidence type="ECO:0000256" key="2">
    <source>
        <dbReference type="ARBA" id="ARBA00023015"/>
    </source>
</evidence>
<protein>
    <submittedName>
        <fullName evidence="6">LysR family transcriptional regulator</fullName>
    </submittedName>
</protein>
<organism evidence="6 7">
    <name type="scientific">Candidatus Scybalocola faecigallinarum</name>
    <dbReference type="NCBI Taxonomy" id="2840941"/>
    <lineage>
        <taxon>Bacteria</taxon>
        <taxon>Bacillati</taxon>
        <taxon>Bacillota</taxon>
        <taxon>Clostridia</taxon>
        <taxon>Lachnospirales</taxon>
        <taxon>Lachnospiraceae</taxon>
        <taxon>Lachnospiraceae incertae sedis</taxon>
        <taxon>Candidatus Scybalocola (ex Gilroy et al. 2021)</taxon>
    </lineage>
</organism>
<name>A0A9D1F2D0_9FIRM</name>
<dbReference type="AlphaFoldDB" id="A0A9D1F2D0"/>
<dbReference type="CDD" id="cd05466">
    <property type="entry name" value="PBP2_LTTR_substrate"/>
    <property type="match status" value="1"/>
</dbReference>
<dbReference type="Gene3D" id="3.40.190.10">
    <property type="entry name" value="Periplasmic binding protein-like II"/>
    <property type="match status" value="2"/>
</dbReference>
<keyword evidence="2" id="KW-0805">Transcription regulation</keyword>
<keyword evidence="3" id="KW-0238">DNA-binding</keyword>
<dbReference type="Gene3D" id="1.10.10.10">
    <property type="entry name" value="Winged helix-like DNA-binding domain superfamily/Winged helix DNA-binding domain"/>
    <property type="match status" value="1"/>
</dbReference>
<dbReference type="PROSITE" id="PS50931">
    <property type="entry name" value="HTH_LYSR"/>
    <property type="match status" value="1"/>
</dbReference>
<dbReference type="PANTHER" id="PTHR30126">
    <property type="entry name" value="HTH-TYPE TRANSCRIPTIONAL REGULATOR"/>
    <property type="match status" value="1"/>
</dbReference>
<reference evidence="6" key="2">
    <citation type="journal article" date="2021" name="PeerJ">
        <title>Extensive microbial diversity within the chicken gut microbiome revealed by metagenomics and culture.</title>
        <authorList>
            <person name="Gilroy R."/>
            <person name="Ravi A."/>
            <person name="Getino M."/>
            <person name="Pursley I."/>
            <person name="Horton D.L."/>
            <person name="Alikhan N.F."/>
            <person name="Baker D."/>
            <person name="Gharbi K."/>
            <person name="Hall N."/>
            <person name="Watson M."/>
            <person name="Adriaenssens E.M."/>
            <person name="Foster-Nyarko E."/>
            <person name="Jarju S."/>
            <person name="Secka A."/>
            <person name="Antonio M."/>
            <person name="Oren A."/>
            <person name="Chaudhuri R.R."/>
            <person name="La Ragione R."/>
            <person name="Hildebrand F."/>
            <person name="Pallen M.J."/>
        </authorList>
    </citation>
    <scope>NUCLEOTIDE SEQUENCE</scope>
    <source>
        <strain evidence="6">CHK178-757</strain>
    </source>
</reference>
<dbReference type="InterPro" id="IPR036388">
    <property type="entry name" value="WH-like_DNA-bd_sf"/>
</dbReference>
<sequence>MNSQQLHCFLCVADKLNFTKAAEELFLSTPTVTHHIKALEEELHTQLFFRNSKVVQLTEAGTVFYNDAKEIIAKMDIAQKNLQTLAQTNITFLRIGCVTHTELDRMVSVLSGIQKQYPCIHPKIFLQDYFTLKTLFENKQIDLMIATKEMIQDMKNCIFTKIKSMHSYALVPVSHPLRDRTHVSFHTLTDECLITLHPKVIPYQYGNTLQENIRAYTQNHIHMTAESDSEAILLARSDYGIAAWEKSPLNRYFIRHYAQ</sequence>
<dbReference type="SUPFAM" id="SSF53850">
    <property type="entry name" value="Periplasmic binding protein-like II"/>
    <property type="match status" value="1"/>
</dbReference>
<dbReference type="GO" id="GO:0003677">
    <property type="term" value="F:DNA binding"/>
    <property type="evidence" value="ECO:0007669"/>
    <property type="project" value="UniProtKB-KW"/>
</dbReference>
<accession>A0A9D1F2D0</accession>
<comment type="caution">
    <text evidence="6">The sequence shown here is derived from an EMBL/GenBank/DDBJ whole genome shotgun (WGS) entry which is preliminary data.</text>
</comment>
<dbReference type="InterPro" id="IPR036390">
    <property type="entry name" value="WH_DNA-bd_sf"/>
</dbReference>
<evidence type="ECO:0000256" key="3">
    <source>
        <dbReference type="ARBA" id="ARBA00023125"/>
    </source>
</evidence>
<dbReference type="EMBL" id="DVIT01000007">
    <property type="protein sequence ID" value="HIS46266.1"/>
    <property type="molecule type" value="Genomic_DNA"/>
</dbReference>
<gene>
    <name evidence="6" type="ORF">IAB46_01690</name>
</gene>
<dbReference type="InterPro" id="IPR005119">
    <property type="entry name" value="LysR_subst-bd"/>
</dbReference>
<proteinExistence type="inferred from homology"/>
<evidence type="ECO:0000256" key="1">
    <source>
        <dbReference type="ARBA" id="ARBA00009437"/>
    </source>
</evidence>
<evidence type="ECO:0000256" key="4">
    <source>
        <dbReference type="ARBA" id="ARBA00023163"/>
    </source>
</evidence>
<reference evidence="6" key="1">
    <citation type="submission" date="2020-10" db="EMBL/GenBank/DDBJ databases">
        <authorList>
            <person name="Gilroy R."/>
        </authorList>
    </citation>
    <scope>NUCLEOTIDE SEQUENCE</scope>
    <source>
        <strain evidence="6">CHK178-757</strain>
    </source>
</reference>
<evidence type="ECO:0000313" key="7">
    <source>
        <dbReference type="Proteomes" id="UP000823927"/>
    </source>
</evidence>
<keyword evidence="4" id="KW-0804">Transcription</keyword>
<feature type="domain" description="HTH lysR-type" evidence="5">
    <location>
        <begin position="1"/>
        <end position="58"/>
    </location>
</feature>
<dbReference type="SUPFAM" id="SSF46785">
    <property type="entry name" value="Winged helix' DNA-binding domain"/>
    <property type="match status" value="1"/>
</dbReference>
<comment type="similarity">
    <text evidence="1">Belongs to the LysR transcriptional regulatory family.</text>
</comment>
<dbReference type="FunFam" id="1.10.10.10:FF:000001">
    <property type="entry name" value="LysR family transcriptional regulator"/>
    <property type="match status" value="1"/>
</dbReference>
<dbReference type="PRINTS" id="PR00039">
    <property type="entry name" value="HTHLYSR"/>
</dbReference>
<dbReference type="Proteomes" id="UP000823927">
    <property type="component" value="Unassembled WGS sequence"/>
</dbReference>
<dbReference type="GO" id="GO:0003700">
    <property type="term" value="F:DNA-binding transcription factor activity"/>
    <property type="evidence" value="ECO:0007669"/>
    <property type="project" value="InterPro"/>
</dbReference>
<dbReference type="Pfam" id="PF00126">
    <property type="entry name" value="HTH_1"/>
    <property type="match status" value="1"/>
</dbReference>